<reference evidence="8 9" key="1">
    <citation type="submission" date="2018-11" db="EMBL/GenBank/DDBJ databases">
        <title>Genome sequence of Apiotrichum porosum DSM 27194.</title>
        <authorList>
            <person name="Aliyu H."/>
            <person name="Gorte O."/>
            <person name="Ochsenreither K."/>
        </authorList>
    </citation>
    <scope>NUCLEOTIDE SEQUENCE [LARGE SCALE GENOMIC DNA]</scope>
    <source>
        <strain evidence="8 9">DSM 27194</strain>
    </source>
</reference>
<name>A0A427Y6B3_9TREE</name>
<dbReference type="GO" id="GO:0000467">
    <property type="term" value="P:exonucleolytic trimming to generate mature 3'-end of 5.8S rRNA from tricistronic rRNA transcript (SSU-rRNA, 5.8S rRNA, LSU-rRNA)"/>
    <property type="evidence" value="ECO:0007669"/>
    <property type="project" value="TreeGrafter"/>
</dbReference>
<dbReference type="SUPFAM" id="SSF55666">
    <property type="entry name" value="Ribonuclease PH domain 2-like"/>
    <property type="match status" value="1"/>
</dbReference>
<dbReference type="OrthoDB" id="272245at2759"/>
<dbReference type="RefSeq" id="XP_028479418.1">
    <property type="nucleotide sequence ID" value="XM_028620446.1"/>
</dbReference>
<dbReference type="GO" id="GO:0034475">
    <property type="term" value="P:U4 snRNA 3'-end processing"/>
    <property type="evidence" value="ECO:0007669"/>
    <property type="project" value="TreeGrafter"/>
</dbReference>
<keyword evidence="4" id="KW-0963">Cytoplasm</keyword>
<dbReference type="Proteomes" id="UP000279236">
    <property type="component" value="Unassembled WGS sequence"/>
</dbReference>
<evidence type="ECO:0000256" key="6">
    <source>
        <dbReference type="ARBA" id="ARBA00042523"/>
    </source>
</evidence>
<evidence type="ECO:0000256" key="3">
    <source>
        <dbReference type="ARBA" id="ARBA00006678"/>
    </source>
</evidence>
<dbReference type="PANTHER" id="PTHR11097:SF8">
    <property type="entry name" value="EXOSOME COMPLEX COMPONENT RRP42"/>
    <property type="match status" value="1"/>
</dbReference>
<accession>A0A427Y6B3</accession>
<dbReference type="PANTHER" id="PTHR11097">
    <property type="entry name" value="EXOSOME COMPLEX EXONUCLEASE RIBOSOMAL RNA PROCESSING PROTEIN"/>
    <property type="match status" value="1"/>
</dbReference>
<dbReference type="InterPro" id="IPR036345">
    <property type="entry name" value="ExoRNase_PH_dom2_sf"/>
</dbReference>
<dbReference type="STRING" id="105984.A0A427Y6B3"/>
<keyword evidence="5" id="KW-0271">Exosome</keyword>
<dbReference type="EMBL" id="RSCE01000002">
    <property type="protein sequence ID" value="RSH86633.1"/>
    <property type="molecule type" value="Genomic_DNA"/>
</dbReference>
<evidence type="ECO:0000256" key="1">
    <source>
        <dbReference type="ARBA" id="ARBA00004496"/>
    </source>
</evidence>
<sequence>MATLSHSELQYIIAGLAHPTTPTRADGRTLLQPRAVGVSYGDAPAANGSARVRIGGTDVVAGIKLEVADVAEGSRPRTKVDVDVTPQAFPGGTSSSLQNLSSSYAAFVTDHFLPSVPVLRITDKKAFVPTLHLTVLGADGSVPMALVLAARAAFCDLAVPKTKVIGWEGAEDDARAGKDMAGIKGAVGAARGKGRARARGADDWDLEDGSTEHMANRDTLPVLVTLHLVPESDAFFVDAAPKEEEACSGKIHAMFRPDGRICGLRTEGDAGIDASRIRPLLQEAKAIALDLAASLNTDLP</sequence>
<dbReference type="Pfam" id="PF01138">
    <property type="entry name" value="RNase_PH"/>
    <property type="match status" value="1"/>
</dbReference>
<dbReference type="Gene3D" id="3.30.230.70">
    <property type="entry name" value="GHMP Kinase, N-terminal domain"/>
    <property type="match status" value="1"/>
</dbReference>
<dbReference type="GO" id="GO:0035925">
    <property type="term" value="F:mRNA 3'-UTR AU-rich region binding"/>
    <property type="evidence" value="ECO:0007669"/>
    <property type="project" value="TreeGrafter"/>
</dbReference>
<dbReference type="InterPro" id="IPR020568">
    <property type="entry name" value="Ribosomal_Su5_D2-typ_SF"/>
</dbReference>
<protein>
    <recommendedName>
        <fullName evidence="6">Ribosomal RNA-processing protein 42</fullName>
    </recommendedName>
</protein>
<comment type="similarity">
    <text evidence="3">Belongs to the RNase PH family.</text>
</comment>
<comment type="caution">
    <text evidence="8">The sequence shown here is derived from an EMBL/GenBank/DDBJ whole genome shotgun (WGS) entry which is preliminary data.</text>
</comment>
<dbReference type="InterPro" id="IPR050590">
    <property type="entry name" value="Exosome_comp_Rrp42_subfam"/>
</dbReference>
<feature type="domain" description="Exoribonuclease phosphorolytic" evidence="7">
    <location>
        <begin position="33"/>
        <end position="160"/>
    </location>
</feature>
<dbReference type="GO" id="GO:0071028">
    <property type="term" value="P:nuclear mRNA surveillance"/>
    <property type="evidence" value="ECO:0007669"/>
    <property type="project" value="TreeGrafter"/>
</dbReference>
<keyword evidence="9" id="KW-1185">Reference proteome</keyword>
<dbReference type="InterPro" id="IPR001247">
    <property type="entry name" value="ExoRNase_PH_dom1"/>
</dbReference>
<dbReference type="GO" id="GO:0071035">
    <property type="term" value="P:nuclear polyadenylation-dependent rRNA catabolic process"/>
    <property type="evidence" value="ECO:0007669"/>
    <property type="project" value="TreeGrafter"/>
</dbReference>
<dbReference type="GO" id="GO:0000176">
    <property type="term" value="C:nuclear exosome (RNase complex)"/>
    <property type="evidence" value="ECO:0007669"/>
    <property type="project" value="TreeGrafter"/>
</dbReference>
<dbReference type="GO" id="GO:0005730">
    <property type="term" value="C:nucleolus"/>
    <property type="evidence" value="ECO:0007669"/>
    <property type="project" value="UniProtKB-SubCell"/>
</dbReference>
<evidence type="ECO:0000313" key="9">
    <source>
        <dbReference type="Proteomes" id="UP000279236"/>
    </source>
</evidence>
<evidence type="ECO:0000259" key="7">
    <source>
        <dbReference type="Pfam" id="PF01138"/>
    </source>
</evidence>
<dbReference type="GO" id="GO:0071038">
    <property type="term" value="P:TRAMP-dependent tRNA surveillance pathway"/>
    <property type="evidence" value="ECO:0007669"/>
    <property type="project" value="TreeGrafter"/>
</dbReference>
<evidence type="ECO:0000256" key="5">
    <source>
        <dbReference type="ARBA" id="ARBA00022835"/>
    </source>
</evidence>
<dbReference type="GO" id="GO:0016075">
    <property type="term" value="P:rRNA catabolic process"/>
    <property type="evidence" value="ECO:0007669"/>
    <property type="project" value="TreeGrafter"/>
</dbReference>
<dbReference type="SUPFAM" id="SSF54211">
    <property type="entry name" value="Ribosomal protein S5 domain 2-like"/>
    <property type="match status" value="1"/>
</dbReference>
<dbReference type="GO" id="GO:0034473">
    <property type="term" value="P:U1 snRNA 3'-end processing"/>
    <property type="evidence" value="ECO:0007669"/>
    <property type="project" value="TreeGrafter"/>
</dbReference>
<proteinExistence type="inferred from homology"/>
<evidence type="ECO:0000256" key="4">
    <source>
        <dbReference type="ARBA" id="ARBA00022490"/>
    </source>
</evidence>
<gene>
    <name evidence="8" type="ORF">EHS24_004904</name>
</gene>
<dbReference type="AlphaFoldDB" id="A0A427Y6B3"/>
<dbReference type="GO" id="GO:0034476">
    <property type="term" value="P:U5 snRNA 3'-end processing"/>
    <property type="evidence" value="ECO:0007669"/>
    <property type="project" value="TreeGrafter"/>
</dbReference>
<organism evidence="8 9">
    <name type="scientific">Apiotrichum porosum</name>
    <dbReference type="NCBI Taxonomy" id="105984"/>
    <lineage>
        <taxon>Eukaryota</taxon>
        <taxon>Fungi</taxon>
        <taxon>Dikarya</taxon>
        <taxon>Basidiomycota</taxon>
        <taxon>Agaricomycotina</taxon>
        <taxon>Tremellomycetes</taxon>
        <taxon>Trichosporonales</taxon>
        <taxon>Trichosporonaceae</taxon>
        <taxon>Apiotrichum</taxon>
    </lineage>
</organism>
<dbReference type="InterPro" id="IPR027408">
    <property type="entry name" value="PNPase/RNase_PH_dom_sf"/>
</dbReference>
<evidence type="ECO:0000313" key="8">
    <source>
        <dbReference type="EMBL" id="RSH86633.1"/>
    </source>
</evidence>
<dbReference type="GO" id="GO:0000177">
    <property type="term" value="C:cytoplasmic exosome (RNase complex)"/>
    <property type="evidence" value="ECO:0007669"/>
    <property type="project" value="TreeGrafter"/>
</dbReference>
<comment type="subcellular location">
    <subcellularLocation>
        <location evidence="1">Cytoplasm</location>
    </subcellularLocation>
    <subcellularLocation>
        <location evidence="2">Nucleus</location>
        <location evidence="2">Nucleolus</location>
    </subcellularLocation>
</comment>
<evidence type="ECO:0000256" key="2">
    <source>
        <dbReference type="ARBA" id="ARBA00004604"/>
    </source>
</evidence>
<dbReference type="GeneID" id="39589447"/>